<keyword evidence="4" id="KW-0407">Ion channel</keyword>
<comment type="caution">
    <text evidence="4">The sequence shown here is derived from an EMBL/GenBank/DDBJ whole genome shotgun (WGS) entry which is preliminary data.</text>
</comment>
<dbReference type="OrthoDB" id="9799090at2"/>
<dbReference type="InterPro" id="IPR050721">
    <property type="entry name" value="Trk_Ktr_HKT_K-transport"/>
</dbReference>
<dbReference type="InterPro" id="IPR013099">
    <property type="entry name" value="K_chnl_dom"/>
</dbReference>
<dbReference type="Proteomes" id="UP000238362">
    <property type="component" value="Unassembled WGS sequence"/>
</dbReference>
<keyword evidence="4" id="KW-0813">Transport</keyword>
<dbReference type="InterPro" id="IPR036291">
    <property type="entry name" value="NAD(P)-bd_dom_sf"/>
</dbReference>
<accession>A0A2T0LM80</accession>
<dbReference type="Gene3D" id="3.40.50.720">
    <property type="entry name" value="NAD(P)-binding Rossmann-like Domain"/>
    <property type="match status" value="1"/>
</dbReference>
<feature type="transmembrane region" description="Helical" evidence="2">
    <location>
        <begin position="67"/>
        <end position="86"/>
    </location>
</feature>
<dbReference type="SUPFAM" id="SSF51735">
    <property type="entry name" value="NAD(P)-binding Rossmann-fold domains"/>
    <property type="match status" value="1"/>
</dbReference>
<gene>
    <name evidence="4" type="ORF">B0I33_11264</name>
</gene>
<dbReference type="PANTHER" id="PTHR43833:SF9">
    <property type="entry name" value="POTASSIUM CHANNEL PROTEIN YUGO-RELATED"/>
    <property type="match status" value="1"/>
</dbReference>
<feature type="transmembrane region" description="Helical" evidence="2">
    <location>
        <begin position="35"/>
        <end position="55"/>
    </location>
</feature>
<keyword evidence="2" id="KW-1133">Transmembrane helix</keyword>
<evidence type="ECO:0000256" key="1">
    <source>
        <dbReference type="ARBA" id="ARBA00004651"/>
    </source>
</evidence>
<keyword evidence="5" id="KW-1185">Reference proteome</keyword>
<dbReference type="InterPro" id="IPR003148">
    <property type="entry name" value="RCK_N"/>
</dbReference>
<evidence type="ECO:0000256" key="2">
    <source>
        <dbReference type="SAM" id="Phobius"/>
    </source>
</evidence>
<keyword evidence="4" id="KW-0406">Ion transport</keyword>
<feature type="transmembrane region" description="Helical" evidence="2">
    <location>
        <begin position="98"/>
        <end position="123"/>
    </location>
</feature>
<dbReference type="AlphaFoldDB" id="A0A2T0LM80"/>
<feature type="domain" description="RCK N-terminal" evidence="3">
    <location>
        <begin position="141"/>
        <end position="262"/>
    </location>
</feature>
<evidence type="ECO:0000313" key="5">
    <source>
        <dbReference type="Proteomes" id="UP000238362"/>
    </source>
</evidence>
<reference evidence="4 5" key="1">
    <citation type="submission" date="2018-03" db="EMBL/GenBank/DDBJ databases">
        <title>Genomic Encyclopedia of Type Strains, Phase III (KMG-III): the genomes of soil and plant-associated and newly described type strains.</title>
        <authorList>
            <person name="Whitman W."/>
        </authorList>
    </citation>
    <scope>NUCLEOTIDE SEQUENCE [LARGE SCALE GENOMIC DNA]</scope>
    <source>
        <strain evidence="4 5">CGMCC 4.7125</strain>
    </source>
</reference>
<sequence length="363" mass="38880">MGRRAGAEQLADLPGHALAGVVRMPETTVSPLNAIVRRVVGAVLVLFVVVLVVYLDRDGYQDSKGDGVSFLDAIYYATVSLSTTGYGDISPVTDTARLVNIVLITPLRVLFLIVLVGTTLEVLTERSRQALRIQKWRRTVRDHVVVVGFGTKGRSAVNTLLVDENVEPNQVVVVDTDQQALDSAAARGLITVHGSATRGDVLRVAGVQRARSVVVAANRDDTAVLVTLTARELAPKAHIIASVREAENVHLLKQSGADQVVVSSDTAGRLLGMATRTPLVVAMVEDLLTPEAGLAIAERQVEPEEVGGSPRHLPDIVLGIVREGRLFRVDAPEADAIEAGDQLLYIRKVTPAEEKANRANRTG</sequence>
<evidence type="ECO:0000259" key="3">
    <source>
        <dbReference type="PROSITE" id="PS51201"/>
    </source>
</evidence>
<dbReference type="GO" id="GO:0005886">
    <property type="term" value="C:plasma membrane"/>
    <property type="evidence" value="ECO:0007669"/>
    <property type="project" value="UniProtKB-SubCell"/>
</dbReference>
<dbReference type="Pfam" id="PF02254">
    <property type="entry name" value="TrkA_N"/>
    <property type="match status" value="1"/>
</dbReference>
<dbReference type="GO" id="GO:0034220">
    <property type="term" value="P:monoatomic ion transmembrane transport"/>
    <property type="evidence" value="ECO:0007669"/>
    <property type="project" value="UniProtKB-KW"/>
</dbReference>
<dbReference type="Pfam" id="PF07885">
    <property type="entry name" value="Ion_trans_2"/>
    <property type="match status" value="1"/>
</dbReference>
<organism evidence="4 5">
    <name type="scientific">Prauserella shujinwangii</name>
    <dbReference type="NCBI Taxonomy" id="1453103"/>
    <lineage>
        <taxon>Bacteria</taxon>
        <taxon>Bacillati</taxon>
        <taxon>Actinomycetota</taxon>
        <taxon>Actinomycetes</taxon>
        <taxon>Pseudonocardiales</taxon>
        <taxon>Pseudonocardiaceae</taxon>
        <taxon>Prauserella</taxon>
    </lineage>
</organism>
<dbReference type="SUPFAM" id="SSF81324">
    <property type="entry name" value="Voltage-gated potassium channels"/>
    <property type="match status" value="1"/>
</dbReference>
<evidence type="ECO:0000313" key="4">
    <source>
        <dbReference type="EMBL" id="PRX44186.1"/>
    </source>
</evidence>
<protein>
    <submittedName>
        <fullName evidence="4">Voltage-gated potassium channel</fullName>
    </submittedName>
</protein>
<name>A0A2T0LM80_9PSEU</name>
<comment type="subcellular location">
    <subcellularLocation>
        <location evidence="1">Cell membrane</location>
        <topology evidence="1">Multi-pass membrane protein</topology>
    </subcellularLocation>
</comment>
<dbReference type="PROSITE" id="PS51201">
    <property type="entry name" value="RCK_N"/>
    <property type="match status" value="1"/>
</dbReference>
<keyword evidence="2" id="KW-0472">Membrane</keyword>
<dbReference type="PANTHER" id="PTHR43833">
    <property type="entry name" value="POTASSIUM CHANNEL PROTEIN 2-RELATED-RELATED"/>
    <property type="match status" value="1"/>
</dbReference>
<keyword evidence="2" id="KW-0812">Transmembrane</keyword>
<dbReference type="RefSeq" id="WP_106181714.1">
    <property type="nucleotide sequence ID" value="NZ_PVNH01000012.1"/>
</dbReference>
<dbReference type="Gene3D" id="1.10.287.70">
    <property type="match status" value="1"/>
</dbReference>
<dbReference type="EMBL" id="PVNH01000012">
    <property type="protein sequence ID" value="PRX44186.1"/>
    <property type="molecule type" value="Genomic_DNA"/>
</dbReference>
<dbReference type="GO" id="GO:0006813">
    <property type="term" value="P:potassium ion transport"/>
    <property type="evidence" value="ECO:0007669"/>
    <property type="project" value="InterPro"/>
</dbReference>
<proteinExistence type="predicted"/>